<comment type="caution">
    <text evidence="1">The sequence shown here is derived from an EMBL/GenBank/DDBJ whole genome shotgun (WGS) entry which is preliminary data.</text>
</comment>
<sequence length="98" mass="11291">MKNISILISIILIFGCETTKNNNLTDVRQSIEKSNKDMESAFQNDDINLLMSLYSDDCILSIIGMNDVTGRNDIEKFFNRVLKNQKVNLYILNIEELE</sequence>
<name>X0XQT4_9ZZZZ</name>
<accession>X0XQT4</accession>
<protein>
    <recommendedName>
        <fullName evidence="2">SnoaL-like domain-containing protein</fullName>
    </recommendedName>
</protein>
<proteinExistence type="predicted"/>
<dbReference type="InterPro" id="IPR032710">
    <property type="entry name" value="NTF2-like_dom_sf"/>
</dbReference>
<dbReference type="EMBL" id="BARS01030972">
    <property type="protein sequence ID" value="GAG27246.1"/>
    <property type="molecule type" value="Genomic_DNA"/>
</dbReference>
<dbReference type="Gene3D" id="3.10.450.50">
    <property type="match status" value="1"/>
</dbReference>
<organism evidence="1">
    <name type="scientific">marine sediment metagenome</name>
    <dbReference type="NCBI Taxonomy" id="412755"/>
    <lineage>
        <taxon>unclassified sequences</taxon>
        <taxon>metagenomes</taxon>
        <taxon>ecological metagenomes</taxon>
    </lineage>
</organism>
<reference evidence="1" key="1">
    <citation type="journal article" date="2014" name="Front. Microbiol.">
        <title>High frequency of phylogenetically diverse reductive dehalogenase-homologous genes in deep subseafloor sedimentary metagenomes.</title>
        <authorList>
            <person name="Kawai M."/>
            <person name="Futagami T."/>
            <person name="Toyoda A."/>
            <person name="Takaki Y."/>
            <person name="Nishi S."/>
            <person name="Hori S."/>
            <person name="Arai W."/>
            <person name="Tsubouchi T."/>
            <person name="Morono Y."/>
            <person name="Uchiyama I."/>
            <person name="Ito T."/>
            <person name="Fujiyama A."/>
            <person name="Inagaki F."/>
            <person name="Takami H."/>
        </authorList>
    </citation>
    <scope>NUCLEOTIDE SEQUENCE</scope>
    <source>
        <strain evidence="1">Expedition CK06-06</strain>
    </source>
</reference>
<dbReference type="SUPFAM" id="SSF54427">
    <property type="entry name" value="NTF2-like"/>
    <property type="match status" value="1"/>
</dbReference>
<dbReference type="PROSITE" id="PS51257">
    <property type="entry name" value="PROKAR_LIPOPROTEIN"/>
    <property type="match status" value="1"/>
</dbReference>
<dbReference type="AlphaFoldDB" id="X0XQT4"/>
<gene>
    <name evidence="1" type="ORF">S01H1_48240</name>
</gene>
<evidence type="ECO:0008006" key="2">
    <source>
        <dbReference type="Google" id="ProtNLM"/>
    </source>
</evidence>
<evidence type="ECO:0000313" key="1">
    <source>
        <dbReference type="EMBL" id="GAG27246.1"/>
    </source>
</evidence>
<feature type="non-terminal residue" evidence="1">
    <location>
        <position position="98"/>
    </location>
</feature>